<dbReference type="PANTHER" id="PTHR14453">
    <property type="entry name" value="PARP/ZINC FINGER CCCH TYPE DOMAIN CONTAINING PROTEIN"/>
    <property type="match status" value="1"/>
</dbReference>
<comment type="caution">
    <text evidence="7">The sequence shown here is derived from an EMBL/GenBank/DDBJ whole genome shotgun (WGS) entry which is preliminary data.</text>
</comment>
<dbReference type="GO" id="GO:0005737">
    <property type="term" value="C:cytoplasm"/>
    <property type="evidence" value="ECO:0007669"/>
    <property type="project" value="TreeGrafter"/>
</dbReference>
<keyword evidence="5" id="KW-0539">Nucleus</keyword>
<protein>
    <recommendedName>
        <fullName evidence="6">PARP catalytic domain-containing protein</fullName>
    </recommendedName>
</protein>
<feature type="domain" description="PARP catalytic" evidence="6">
    <location>
        <begin position="1"/>
        <end position="147"/>
    </location>
</feature>
<proteinExistence type="predicted"/>
<evidence type="ECO:0000313" key="8">
    <source>
        <dbReference type="Proteomes" id="UP000593567"/>
    </source>
</evidence>
<dbReference type="GO" id="GO:0003714">
    <property type="term" value="F:transcription corepressor activity"/>
    <property type="evidence" value="ECO:0007669"/>
    <property type="project" value="TreeGrafter"/>
</dbReference>
<dbReference type="GO" id="GO:0005634">
    <property type="term" value="C:nucleus"/>
    <property type="evidence" value="ECO:0007669"/>
    <property type="project" value="UniProtKB-SubCell"/>
</dbReference>
<keyword evidence="4" id="KW-0520">NAD</keyword>
<dbReference type="SUPFAM" id="SSF56399">
    <property type="entry name" value="ADP-ribosylation"/>
    <property type="match status" value="1"/>
</dbReference>
<dbReference type="Proteomes" id="UP000593567">
    <property type="component" value="Unassembled WGS sequence"/>
</dbReference>
<evidence type="ECO:0000256" key="3">
    <source>
        <dbReference type="ARBA" id="ARBA00022679"/>
    </source>
</evidence>
<dbReference type="InterPro" id="IPR012317">
    <property type="entry name" value="Poly(ADP-ribose)pol_cat_dom"/>
</dbReference>
<dbReference type="PROSITE" id="PS51059">
    <property type="entry name" value="PARP_CATALYTIC"/>
    <property type="match status" value="1"/>
</dbReference>
<dbReference type="AlphaFoldDB" id="A0A7J7KHJ8"/>
<evidence type="ECO:0000259" key="6">
    <source>
        <dbReference type="PROSITE" id="PS51059"/>
    </source>
</evidence>
<reference evidence="7" key="1">
    <citation type="submission" date="2020-06" db="EMBL/GenBank/DDBJ databases">
        <title>Draft genome of Bugula neritina, a colonial animal packing powerful symbionts and potential medicines.</title>
        <authorList>
            <person name="Rayko M."/>
        </authorList>
    </citation>
    <scope>NUCLEOTIDE SEQUENCE [LARGE SCALE GENOMIC DNA]</scope>
    <source>
        <strain evidence="7">Kwan_BN1</strain>
    </source>
</reference>
<name>A0A7J7KHJ8_BUGNE</name>
<evidence type="ECO:0000256" key="4">
    <source>
        <dbReference type="ARBA" id="ARBA00023027"/>
    </source>
</evidence>
<comment type="subcellular location">
    <subcellularLocation>
        <location evidence="1">Nucleus</location>
    </subcellularLocation>
</comment>
<keyword evidence="8" id="KW-1185">Reference proteome</keyword>
<evidence type="ECO:0000256" key="1">
    <source>
        <dbReference type="ARBA" id="ARBA00004123"/>
    </source>
</evidence>
<sequence>MASLGAGGSKCLEIKRVQNPFLYKQYVLLRKQTADKLKKTEDQVETTPLWHGTDIDSVTKITGGRFDRGHHGKNGQNVDVQGHMYMMQVRVVTGEYCVGNESMKYPPVKPSNPAEEFDTTVNDEQNPTIFVTYHDAAAYPDYIIKYI</sequence>
<evidence type="ECO:0000313" key="7">
    <source>
        <dbReference type="EMBL" id="KAF6036956.1"/>
    </source>
</evidence>
<evidence type="ECO:0000256" key="5">
    <source>
        <dbReference type="ARBA" id="ARBA00023242"/>
    </source>
</evidence>
<evidence type="ECO:0000256" key="2">
    <source>
        <dbReference type="ARBA" id="ARBA00022676"/>
    </source>
</evidence>
<dbReference type="GO" id="GO:0003950">
    <property type="term" value="F:NAD+ poly-ADP-ribosyltransferase activity"/>
    <property type="evidence" value="ECO:0007669"/>
    <property type="project" value="InterPro"/>
</dbReference>
<keyword evidence="3" id="KW-0808">Transferase</keyword>
<dbReference type="Gene3D" id="3.90.228.10">
    <property type="match status" value="2"/>
</dbReference>
<dbReference type="EMBL" id="VXIV02000644">
    <property type="protein sequence ID" value="KAF6036956.1"/>
    <property type="molecule type" value="Genomic_DNA"/>
</dbReference>
<accession>A0A7J7KHJ8</accession>
<dbReference type="GO" id="GO:0010629">
    <property type="term" value="P:negative regulation of gene expression"/>
    <property type="evidence" value="ECO:0007669"/>
    <property type="project" value="TreeGrafter"/>
</dbReference>
<keyword evidence="2" id="KW-0328">Glycosyltransferase</keyword>
<dbReference type="OrthoDB" id="406099at2759"/>
<dbReference type="InterPro" id="IPR052056">
    <property type="entry name" value="Mono-ARTD/PARP"/>
</dbReference>
<organism evidence="7 8">
    <name type="scientific">Bugula neritina</name>
    <name type="common">Brown bryozoan</name>
    <name type="synonym">Sertularia neritina</name>
    <dbReference type="NCBI Taxonomy" id="10212"/>
    <lineage>
        <taxon>Eukaryota</taxon>
        <taxon>Metazoa</taxon>
        <taxon>Spiralia</taxon>
        <taxon>Lophotrochozoa</taxon>
        <taxon>Bryozoa</taxon>
        <taxon>Gymnolaemata</taxon>
        <taxon>Cheilostomatida</taxon>
        <taxon>Flustrina</taxon>
        <taxon>Buguloidea</taxon>
        <taxon>Bugulidae</taxon>
        <taxon>Bugula</taxon>
    </lineage>
</organism>
<gene>
    <name evidence="7" type="ORF">EB796_004740</name>
</gene>
<dbReference type="PANTHER" id="PTHR14453:SF67">
    <property type="entry name" value="POLY [ADP-RIBOSE] POLYMERASE"/>
    <property type="match status" value="1"/>
</dbReference>